<evidence type="ECO:0000256" key="4">
    <source>
        <dbReference type="ARBA" id="ARBA00022840"/>
    </source>
</evidence>
<dbReference type="InterPro" id="IPR003593">
    <property type="entry name" value="AAA+_ATPase"/>
</dbReference>
<feature type="compositionally biased region" description="Low complexity" evidence="5">
    <location>
        <begin position="499"/>
        <end position="518"/>
    </location>
</feature>
<feature type="domain" description="ABC transporter" evidence="7">
    <location>
        <begin position="2"/>
        <end position="228"/>
    </location>
</feature>
<evidence type="ECO:0000256" key="6">
    <source>
        <dbReference type="SAM" id="Phobius"/>
    </source>
</evidence>
<organism evidence="8 9">
    <name type="scientific">Streptomyces chrestomyceticus JCM 4735</name>
    <dbReference type="NCBI Taxonomy" id="1306181"/>
    <lineage>
        <taxon>Bacteria</taxon>
        <taxon>Bacillati</taxon>
        <taxon>Actinomycetota</taxon>
        <taxon>Actinomycetes</taxon>
        <taxon>Kitasatosporales</taxon>
        <taxon>Streptomycetaceae</taxon>
        <taxon>Streptomyces</taxon>
    </lineage>
</organism>
<dbReference type="GeneID" id="95621066"/>
<sequence length="804" mass="81682">MIQAIGLTGGSREGRRPAVDDLSFEAPAGRITVLLGDEGAGKTTALRLMLQLESGRGVALFRGRPLHRVPNPAREIGVVLGDVPGHPGRTARGHLRMLSAAAGVPASRADDVLDVVGLSGLADEKLGAFSRGMDRRLGLAAALLGDPHTLLLDEPSRDVSPREAAWLHGLLQGYAAQGGAVLVTSSDARAAARLGHRVVTVEDGRLVADQTATDFARTRLRPRVVVRSPHADRLASLLVDEAQRARPGADPQAGRAVEVVRESGSRIAVYGSSCAAVGDTAFRHGILVHRLADEVGYTGPVTPLDRADGRARNRAVPAAAGPAAEGAVARNPVAQSPVRQSPAAQDPAAQGPAAQHPAAHSPATSVAAAAPNGTALDIVETCDAAGTAEAAAAFRAPDDPTAPGRPEMHAASAAPTVAAAVAAPAPTPPPGPDDTTPSAYVLPSPAPIPADPRSAPTAPIDPRSAPTASIQAGPDLAPAPPALPHPNPSPPPTSPPPHTSSNSISTSSTSSTFKPLKPLRTSLSPGSPGPAPASPEDAARKLVSLRLSGRGPAWPLRYEFRRATTDPAGPLVIVLALAVALIFALVLARAGDTSRVHVLTGWPRQLPFPPVALAAGLIGALSFGQEFRYPALAPEQGTVPRRLGLLVAKLLVSGGAAVLLAIGTLLLDGVAVQGLFGSAGLPPGGDVKVLAVSWSALLAGCAWAGVLAAGVFRSTATGMAVVLAVPVLVLPLVQHALAAPAARSLVGVPARLRSAALVQWPSGFDQAVEVVLRLAAQPVGGALSLSITALVLAYALTALRRRAR</sequence>
<comment type="similarity">
    <text evidence="1">Belongs to the ABC transporter superfamily.</text>
</comment>
<feature type="transmembrane region" description="Helical" evidence="6">
    <location>
        <begin position="645"/>
        <end position="667"/>
    </location>
</feature>
<feature type="compositionally biased region" description="Low complexity" evidence="5">
    <location>
        <begin position="314"/>
        <end position="331"/>
    </location>
</feature>
<dbReference type="SMART" id="SM00382">
    <property type="entry name" value="AAA"/>
    <property type="match status" value="1"/>
</dbReference>
<dbReference type="PANTHER" id="PTHR43335">
    <property type="entry name" value="ABC TRANSPORTER, ATP-BINDING PROTEIN"/>
    <property type="match status" value="1"/>
</dbReference>
<feature type="region of interest" description="Disordered" evidence="5">
    <location>
        <begin position="396"/>
        <end position="538"/>
    </location>
</feature>
<dbReference type="InterPro" id="IPR027417">
    <property type="entry name" value="P-loop_NTPase"/>
</dbReference>
<feature type="transmembrane region" description="Helical" evidence="6">
    <location>
        <begin position="687"/>
        <end position="712"/>
    </location>
</feature>
<dbReference type="GO" id="GO:0016887">
    <property type="term" value="F:ATP hydrolysis activity"/>
    <property type="evidence" value="ECO:0007669"/>
    <property type="project" value="InterPro"/>
</dbReference>
<dbReference type="Proteomes" id="UP000287830">
    <property type="component" value="Unassembled WGS sequence"/>
</dbReference>
<dbReference type="SUPFAM" id="SSF52540">
    <property type="entry name" value="P-loop containing nucleoside triphosphate hydrolases"/>
    <property type="match status" value="1"/>
</dbReference>
<accession>A0A7U9KT82</accession>
<dbReference type="OrthoDB" id="9804819at2"/>
<evidence type="ECO:0000256" key="3">
    <source>
        <dbReference type="ARBA" id="ARBA00022741"/>
    </source>
</evidence>
<keyword evidence="2" id="KW-0813">Transport</keyword>
<name>A0A7U9KT82_9ACTN</name>
<reference evidence="8 9" key="1">
    <citation type="submission" date="2018-11" db="EMBL/GenBank/DDBJ databases">
        <title>Whole genome sequence of Streptomyces chrestomyceticus NBRC 13444(T).</title>
        <authorList>
            <person name="Komaki H."/>
            <person name="Tamura T."/>
        </authorList>
    </citation>
    <scope>NUCLEOTIDE SEQUENCE [LARGE SCALE GENOMIC DNA]</scope>
    <source>
        <strain evidence="8 9">NBRC 13444</strain>
    </source>
</reference>
<keyword evidence="6" id="KW-0472">Membrane</keyword>
<proteinExistence type="inferred from homology"/>
<dbReference type="EMBL" id="BHZC01000001">
    <property type="protein sequence ID" value="GCD34348.1"/>
    <property type="molecule type" value="Genomic_DNA"/>
</dbReference>
<protein>
    <submittedName>
        <fullName evidence="8">ABC transporter</fullName>
    </submittedName>
</protein>
<keyword evidence="4" id="KW-0067">ATP-binding</keyword>
<comment type="caution">
    <text evidence="8">The sequence shown here is derived from an EMBL/GenBank/DDBJ whole genome shotgun (WGS) entry which is preliminary data.</text>
</comment>
<keyword evidence="6" id="KW-0812">Transmembrane</keyword>
<dbReference type="InterPro" id="IPR003439">
    <property type="entry name" value="ABC_transporter-like_ATP-bd"/>
</dbReference>
<evidence type="ECO:0000256" key="2">
    <source>
        <dbReference type="ARBA" id="ARBA00022448"/>
    </source>
</evidence>
<dbReference type="Pfam" id="PF00005">
    <property type="entry name" value="ABC_tran"/>
    <property type="match status" value="1"/>
</dbReference>
<keyword evidence="6" id="KW-1133">Transmembrane helix</keyword>
<evidence type="ECO:0000256" key="5">
    <source>
        <dbReference type="SAM" id="MobiDB-lite"/>
    </source>
</evidence>
<feature type="compositionally biased region" description="Low complexity" evidence="5">
    <location>
        <begin position="410"/>
        <end position="424"/>
    </location>
</feature>
<dbReference type="PANTHER" id="PTHR43335:SF4">
    <property type="entry name" value="ABC TRANSPORTER, ATP-BINDING PROTEIN"/>
    <property type="match status" value="1"/>
</dbReference>
<dbReference type="AlphaFoldDB" id="A0A7U9KT82"/>
<feature type="transmembrane region" description="Helical" evidence="6">
    <location>
        <begin position="779"/>
        <end position="799"/>
    </location>
</feature>
<feature type="transmembrane region" description="Helical" evidence="6">
    <location>
        <begin position="568"/>
        <end position="588"/>
    </location>
</feature>
<evidence type="ECO:0000259" key="7">
    <source>
        <dbReference type="PROSITE" id="PS50893"/>
    </source>
</evidence>
<gene>
    <name evidence="8" type="ORF">OEIGOIKO_02078</name>
</gene>
<dbReference type="Gene3D" id="3.40.50.300">
    <property type="entry name" value="P-loop containing nucleotide triphosphate hydrolases"/>
    <property type="match status" value="1"/>
</dbReference>
<dbReference type="PROSITE" id="PS50893">
    <property type="entry name" value="ABC_TRANSPORTER_2"/>
    <property type="match status" value="1"/>
</dbReference>
<feature type="compositionally biased region" description="Pro residues" evidence="5">
    <location>
        <begin position="477"/>
        <end position="498"/>
    </location>
</feature>
<dbReference type="RefSeq" id="WP_125044609.1">
    <property type="nucleotide sequence ID" value="NZ_BHZC01000001.1"/>
</dbReference>
<evidence type="ECO:0000313" key="9">
    <source>
        <dbReference type="Proteomes" id="UP000287830"/>
    </source>
</evidence>
<feature type="compositionally biased region" description="Low complexity" evidence="5">
    <location>
        <begin position="340"/>
        <end position="366"/>
    </location>
</feature>
<feature type="region of interest" description="Disordered" evidence="5">
    <location>
        <begin position="297"/>
        <end position="366"/>
    </location>
</feature>
<feature type="transmembrane region" description="Helical" evidence="6">
    <location>
        <begin position="719"/>
        <end position="737"/>
    </location>
</feature>
<dbReference type="GO" id="GO:0005524">
    <property type="term" value="F:ATP binding"/>
    <property type="evidence" value="ECO:0007669"/>
    <property type="project" value="UniProtKB-KW"/>
</dbReference>
<evidence type="ECO:0000313" key="8">
    <source>
        <dbReference type="EMBL" id="GCD34348.1"/>
    </source>
</evidence>
<keyword evidence="3" id="KW-0547">Nucleotide-binding</keyword>
<evidence type="ECO:0000256" key="1">
    <source>
        <dbReference type="ARBA" id="ARBA00005417"/>
    </source>
</evidence>